<accession>A8EYF0</accession>
<gene>
    <name evidence="1" type="ordered locus">A1E_02190</name>
</gene>
<dbReference type="EMBL" id="CP000409">
    <property type="protein sequence ID" value="ABV73383.1"/>
    <property type="molecule type" value="Genomic_DNA"/>
</dbReference>
<dbReference type="eggNOG" id="COG1373">
    <property type="taxonomic scope" value="Bacteria"/>
</dbReference>
<evidence type="ECO:0000313" key="1">
    <source>
        <dbReference type="EMBL" id="ABV73383.1"/>
    </source>
</evidence>
<reference evidence="2" key="1">
    <citation type="submission" date="2007-09" db="EMBL/GenBank/DDBJ databases">
        <title>Complete genome sequence of Rickettsia canadensis.</title>
        <authorList>
            <person name="Madan A."/>
            <person name="Fahey J."/>
            <person name="Helton E."/>
            <person name="Ketteman M."/>
            <person name="Madan A."/>
            <person name="Rodrigues S."/>
            <person name="Sanchez A."/>
            <person name="Whiting M."/>
            <person name="Dasch G."/>
            <person name="Eremeeva M."/>
        </authorList>
    </citation>
    <scope>NUCLEOTIDE SEQUENCE [LARGE SCALE GENOMIC DNA]</scope>
    <source>
        <strain evidence="2">McKiel</strain>
    </source>
</reference>
<sequence length="58" mass="6772">MQFVSTCTQDKPLESHYLKGVKYLVILELLKGRLNLGLPTNCYFWRDKTGYEIDCISE</sequence>
<protein>
    <submittedName>
        <fullName evidence="1">Uncharacterized protein</fullName>
    </submittedName>
</protein>
<name>A8EYF0_RICCK</name>
<dbReference type="AlphaFoldDB" id="A8EYF0"/>
<organism evidence="1 2">
    <name type="scientific">Rickettsia canadensis (strain McKiel)</name>
    <dbReference type="NCBI Taxonomy" id="293613"/>
    <lineage>
        <taxon>Bacteria</taxon>
        <taxon>Pseudomonadati</taxon>
        <taxon>Pseudomonadota</taxon>
        <taxon>Alphaproteobacteria</taxon>
        <taxon>Rickettsiales</taxon>
        <taxon>Rickettsiaceae</taxon>
        <taxon>Rickettsieae</taxon>
        <taxon>Rickettsia</taxon>
        <taxon>belli group</taxon>
    </lineage>
</organism>
<dbReference type="HOGENOM" id="CLU_2976405_0_0_5"/>
<proteinExistence type="predicted"/>
<dbReference type="KEGG" id="rcm:A1E_02190"/>
<dbReference type="Proteomes" id="UP000007056">
    <property type="component" value="Chromosome"/>
</dbReference>
<evidence type="ECO:0000313" key="2">
    <source>
        <dbReference type="Proteomes" id="UP000007056"/>
    </source>
</evidence>